<dbReference type="PANTHER" id="PTHR13003:SF2">
    <property type="entry name" value="NUCLEAR PORE COMPLEX PROTEIN NUP107"/>
    <property type="match status" value="1"/>
</dbReference>
<comment type="similarity">
    <text evidence="7">Belongs to the nucleoporin Nup84/Nup107 family.</text>
</comment>
<comment type="subcellular location">
    <subcellularLocation>
        <location evidence="7">Nucleus</location>
        <location evidence="7">Nuclear pore complex</location>
    </subcellularLocation>
    <subcellularLocation>
        <location evidence="7">Nucleus membrane</location>
    </subcellularLocation>
</comment>
<keyword evidence="6 7" id="KW-0539">Nucleus</keyword>
<gene>
    <name evidence="8" type="ORF">I350_02455</name>
</gene>
<comment type="caution">
    <text evidence="8">The sequence shown here is derived from an EMBL/GenBank/DDBJ whole genome shotgun (WGS) entry which is preliminary data.</text>
</comment>
<proteinExistence type="inferred from homology"/>
<dbReference type="Gene3D" id="1.10.3450.20">
    <property type="match status" value="1"/>
</dbReference>
<dbReference type="GO" id="GO:0031965">
    <property type="term" value="C:nuclear membrane"/>
    <property type="evidence" value="ECO:0007669"/>
    <property type="project" value="UniProtKB-SubCell"/>
</dbReference>
<dbReference type="GO" id="GO:0006606">
    <property type="term" value="P:protein import into nucleus"/>
    <property type="evidence" value="ECO:0007669"/>
    <property type="project" value="TreeGrafter"/>
</dbReference>
<keyword evidence="5 7" id="KW-0906">Nuclear pore complex</keyword>
<evidence type="ECO:0000256" key="1">
    <source>
        <dbReference type="ARBA" id="ARBA00022448"/>
    </source>
</evidence>
<sequence length="813" mass="90659">MVAESTPYTSFASLLASYHHQYSQPGPSNAPQQLDSPLQLDAVLNEDGGLINALMGSLEQTRVQIIVGGIRSKTPTNNSAFEMDADEQVSEEEYKALLSEHRAWQLVRSIYENKIHRVDPGYELPNSARQIVENPYTSPEELVQSMIVEDPELSLWATLVEHLQTRPLLTSAPYLEVRHGYLPSTLRQARTNPQRPSSLDPDFTLRDTQGAALAGEDQTYQPPFLDLLFNLVRYGELENAIKVCEQCGEPWRGASLMGVRRWAMGGMVEGSEPGGMTGNRYRALWKKSCRTIANNHTLLPAERHLYAALISDLPTLLPACENWEDYLWAHVQHRIEARLEKRWHELGGFWEGEAGVGKDQAEEVEMARGGLEEVFESMRGVGKAGIADEMTDPYHVAQQMILLGRTDTLFHSFADQIIDLGEAMAPELFSSLLRFFTHLVIVLRTLNQPVPPSAANIIIQAYLSVLEKEGNDKLVAMYAACLREGSGEESYARFLWSMDPSASKEARSEALLRAQKHSLDTALIARETVRLSLEEAIPTSLSTAFVEPDILPLSVGLTERDVGLIRSIEWLTFIGETGEDVVVRGNQLVRFFLSQGQANAAQSLLLSLPSLSQEIASAAHLRTHLLELASYNRLFTLFTSYTSLSDVILRKPLPTAGKVQVHSWRKDVGEAVEEVWKGTVGLVEDGWLELPHAETDDEEDEGEVEKERQRQLKLIRHIFIPDLILRLHSTLIAQSFLFPTYLQKALQLATIVADAKYRVYEGFLPLSAISRGAGAGVGREKVPRLEVYLDKVREVALEALKSGSGSAFRVNTL</sequence>
<keyword evidence="4 7" id="KW-0811">Translocation</keyword>
<evidence type="ECO:0000313" key="9">
    <source>
        <dbReference type="Proteomes" id="UP000095149"/>
    </source>
</evidence>
<keyword evidence="1 7" id="KW-0813">Transport</keyword>
<dbReference type="InterPro" id="IPR007252">
    <property type="entry name" value="Nup84/Nup107"/>
</dbReference>
<protein>
    <recommendedName>
        <fullName evidence="7">Nuclear pore complex protein</fullName>
    </recommendedName>
</protein>
<dbReference type="OrthoDB" id="3098at2759"/>
<evidence type="ECO:0000256" key="4">
    <source>
        <dbReference type="ARBA" id="ARBA00023010"/>
    </source>
</evidence>
<dbReference type="Pfam" id="PF04121">
    <property type="entry name" value="Nup84_Nup100"/>
    <property type="match status" value="1"/>
</dbReference>
<dbReference type="GO" id="GO:0006406">
    <property type="term" value="P:mRNA export from nucleus"/>
    <property type="evidence" value="ECO:0007669"/>
    <property type="project" value="TreeGrafter"/>
</dbReference>
<dbReference type="GO" id="GO:0017056">
    <property type="term" value="F:structural constituent of nuclear pore"/>
    <property type="evidence" value="ECO:0007669"/>
    <property type="project" value="UniProtKB-UniRule"/>
</dbReference>
<keyword evidence="3" id="KW-0653">Protein transport</keyword>
<dbReference type="AlphaFoldDB" id="A0A1E3KB56"/>
<evidence type="ECO:0000256" key="6">
    <source>
        <dbReference type="ARBA" id="ARBA00023242"/>
    </source>
</evidence>
<name>A0A1E3KB56_9TREE</name>
<dbReference type="GO" id="GO:0000973">
    <property type="term" value="P:post-transcriptional tethering of RNA polymerase II gene DNA at nuclear periphery"/>
    <property type="evidence" value="ECO:0007669"/>
    <property type="project" value="TreeGrafter"/>
</dbReference>
<evidence type="ECO:0000256" key="5">
    <source>
        <dbReference type="ARBA" id="ARBA00023132"/>
    </source>
</evidence>
<accession>A0A1E3KB56</accession>
<dbReference type="PANTHER" id="PTHR13003">
    <property type="entry name" value="NUP107-RELATED"/>
    <property type="match status" value="1"/>
</dbReference>
<keyword evidence="2" id="KW-0509">mRNA transport</keyword>
<comment type="subunit">
    <text evidence="7">Part of the nuclear pore complex (NPC).</text>
</comment>
<evidence type="ECO:0000256" key="7">
    <source>
        <dbReference type="RuleBase" id="RU365072"/>
    </source>
</evidence>
<dbReference type="Proteomes" id="UP000095149">
    <property type="component" value="Unassembled WGS sequence"/>
</dbReference>
<evidence type="ECO:0000256" key="2">
    <source>
        <dbReference type="ARBA" id="ARBA00022816"/>
    </source>
</evidence>
<keyword evidence="7" id="KW-0472">Membrane</keyword>
<reference evidence="8 9" key="1">
    <citation type="submission" date="2016-06" db="EMBL/GenBank/DDBJ databases">
        <title>Evolution of pathogenesis and genome organization in the Tremellales.</title>
        <authorList>
            <person name="Cuomo C."/>
            <person name="Litvintseva A."/>
            <person name="Heitman J."/>
            <person name="Chen Y."/>
            <person name="Sun S."/>
            <person name="Springer D."/>
            <person name="Dromer F."/>
            <person name="Young S."/>
            <person name="Zeng Q."/>
            <person name="Chapman S."/>
            <person name="Gujja S."/>
            <person name="Saif S."/>
            <person name="Birren B."/>
        </authorList>
    </citation>
    <scope>NUCLEOTIDE SEQUENCE [LARGE SCALE GENOMIC DNA]</scope>
    <source>
        <strain evidence="8 9">CBS 6273</strain>
    </source>
</reference>
<dbReference type="GO" id="GO:0031080">
    <property type="term" value="C:nuclear pore outer ring"/>
    <property type="evidence" value="ECO:0007669"/>
    <property type="project" value="TreeGrafter"/>
</dbReference>
<dbReference type="EMBL" id="MEKH01000003">
    <property type="protein sequence ID" value="ODO10226.1"/>
    <property type="molecule type" value="Genomic_DNA"/>
</dbReference>
<organism evidence="8 9">
    <name type="scientific">Cryptococcus amylolentus CBS 6273</name>
    <dbReference type="NCBI Taxonomy" id="1296118"/>
    <lineage>
        <taxon>Eukaryota</taxon>
        <taxon>Fungi</taxon>
        <taxon>Dikarya</taxon>
        <taxon>Basidiomycota</taxon>
        <taxon>Agaricomycotina</taxon>
        <taxon>Tremellomycetes</taxon>
        <taxon>Tremellales</taxon>
        <taxon>Cryptococcaceae</taxon>
        <taxon>Cryptococcus</taxon>
    </lineage>
</organism>
<comment type="function">
    <text evidence="7">Functions as a component of the nuclear pore complex (NPC).</text>
</comment>
<evidence type="ECO:0000256" key="3">
    <source>
        <dbReference type="ARBA" id="ARBA00022927"/>
    </source>
</evidence>
<evidence type="ECO:0000313" key="8">
    <source>
        <dbReference type="EMBL" id="ODO10226.1"/>
    </source>
</evidence>
<dbReference type="Gene3D" id="1.20.190.50">
    <property type="match status" value="1"/>
</dbReference>